<feature type="domain" description="HPt" evidence="3">
    <location>
        <begin position="34"/>
        <end position="128"/>
    </location>
</feature>
<organism evidence="4 5">
    <name type="scientific">Devosia honganensis</name>
    <dbReference type="NCBI Taxonomy" id="1610527"/>
    <lineage>
        <taxon>Bacteria</taxon>
        <taxon>Pseudomonadati</taxon>
        <taxon>Pseudomonadota</taxon>
        <taxon>Alphaproteobacteria</taxon>
        <taxon>Hyphomicrobiales</taxon>
        <taxon>Devosiaceae</taxon>
        <taxon>Devosia</taxon>
    </lineage>
</organism>
<dbReference type="EMBL" id="JBHRYD010000001">
    <property type="protein sequence ID" value="MFC3703206.1"/>
    <property type="molecule type" value="Genomic_DNA"/>
</dbReference>
<evidence type="ECO:0000256" key="2">
    <source>
        <dbReference type="SAM" id="MobiDB-lite"/>
    </source>
</evidence>
<evidence type="ECO:0000259" key="3">
    <source>
        <dbReference type="SMART" id="SM00073"/>
    </source>
</evidence>
<evidence type="ECO:0000256" key="1">
    <source>
        <dbReference type="ARBA" id="ARBA00023012"/>
    </source>
</evidence>
<feature type="compositionally biased region" description="Basic and acidic residues" evidence="2">
    <location>
        <begin position="13"/>
        <end position="24"/>
    </location>
</feature>
<sequence length="134" mass="14306">MAQGAVVRNAAQADRDEARAPRTRPIDMEHLANQCLGDENLGLEVLRMFDGTIAGYFGRLRLATAFDELAAHLHTIKGAAAGVGARGVADLARALEDDLRAGRPLKPERIDDLGMAVEEVRSFIAGLVAADEAE</sequence>
<proteinExistence type="predicted"/>
<dbReference type="RefSeq" id="WP_380093863.1">
    <property type="nucleotide sequence ID" value="NZ_JBHRYD010000001.1"/>
</dbReference>
<protein>
    <submittedName>
        <fullName evidence="4">Hpt domain-containing protein</fullName>
    </submittedName>
</protein>
<dbReference type="Gene3D" id="1.20.120.160">
    <property type="entry name" value="HPT domain"/>
    <property type="match status" value="1"/>
</dbReference>
<feature type="region of interest" description="Disordered" evidence="2">
    <location>
        <begin position="1"/>
        <end position="24"/>
    </location>
</feature>
<accession>A0ABV7WVK0</accession>
<dbReference type="InterPro" id="IPR008207">
    <property type="entry name" value="Sig_transdc_His_kin_Hpt_dom"/>
</dbReference>
<gene>
    <name evidence="4" type="ORF">ACFOOL_00375</name>
</gene>
<comment type="caution">
    <text evidence="4">The sequence shown here is derived from an EMBL/GenBank/DDBJ whole genome shotgun (WGS) entry which is preliminary data.</text>
</comment>
<dbReference type="Pfam" id="PF01627">
    <property type="entry name" value="Hpt"/>
    <property type="match status" value="1"/>
</dbReference>
<reference evidence="5" key="1">
    <citation type="journal article" date="2019" name="Int. J. Syst. Evol. Microbiol.">
        <title>The Global Catalogue of Microorganisms (GCM) 10K type strain sequencing project: providing services to taxonomists for standard genome sequencing and annotation.</title>
        <authorList>
            <consortium name="The Broad Institute Genomics Platform"/>
            <consortium name="The Broad Institute Genome Sequencing Center for Infectious Disease"/>
            <person name="Wu L."/>
            <person name="Ma J."/>
        </authorList>
    </citation>
    <scope>NUCLEOTIDE SEQUENCE [LARGE SCALE GENOMIC DNA]</scope>
    <source>
        <strain evidence="5">KCTC 42281</strain>
    </source>
</reference>
<evidence type="ECO:0000313" key="5">
    <source>
        <dbReference type="Proteomes" id="UP001595613"/>
    </source>
</evidence>
<dbReference type="Proteomes" id="UP001595613">
    <property type="component" value="Unassembled WGS sequence"/>
</dbReference>
<dbReference type="InterPro" id="IPR036641">
    <property type="entry name" value="HPT_dom_sf"/>
</dbReference>
<dbReference type="SUPFAM" id="SSF47226">
    <property type="entry name" value="Histidine-containing phosphotransfer domain, HPT domain"/>
    <property type="match status" value="1"/>
</dbReference>
<name>A0ABV7WVK0_9HYPH</name>
<keyword evidence="5" id="KW-1185">Reference proteome</keyword>
<keyword evidence="1" id="KW-0902">Two-component regulatory system</keyword>
<dbReference type="SMART" id="SM00073">
    <property type="entry name" value="HPT"/>
    <property type="match status" value="1"/>
</dbReference>
<evidence type="ECO:0000313" key="4">
    <source>
        <dbReference type="EMBL" id="MFC3703206.1"/>
    </source>
</evidence>